<evidence type="ECO:0000256" key="1">
    <source>
        <dbReference type="SAM" id="SignalP"/>
    </source>
</evidence>
<sequence>MHVPAFNTMLLALSAFQATAIPSYSPATSSVDKRTSALLAVRNVTAADATAAAAYKRPWDLNIQTVVTGSADFVASQAVTKISQMISLGDHVVKDETYLVVDDGQIPYVLMKNFIDHVVGVFSGYGVLAAQEHAIVGKPHFNFVWLGAEFRSNGYPTIRADVVASKNINYHMDVKIYQLDGSIYPMETSGSLKVETLSDKGYERVTFLG</sequence>
<dbReference type="Proteomes" id="UP001063166">
    <property type="component" value="Unassembled WGS sequence"/>
</dbReference>
<proteinExistence type="predicted"/>
<dbReference type="AlphaFoldDB" id="A0A9P3PPJ9"/>
<protein>
    <submittedName>
        <fullName evidence="2">Uncharacterized protein</fullName>
    </submittedName>
</protein>
<feature type="signal peptide" evidence="1">
    <location>
        <begin position="1"/>
        <end position="20"/>
    </location>
</feature>
<organism evidence="2 3">
    <name type="scientific">Lyophyllum shimeji</name>
    <name type="common">Hon-shimeji</name>
    <name type="synonym">Tricholoma shimeji</name>
    <dbReference type="NCBI Taxonomy" id="47721"/>
    <lineage>
        <taxon>Eukaryota</taxon>
        <taxon>Fungi</taxon>
        <taxon>Dikarya</taxon>
        <taxon>Basidiomycota</taxon>
        <taxon>Agaricomycotina</taxon>
        <taxon>Agaricomycetes</taxon>
        <taxon>Agaricomycetidae</taxon>
        <taxon>Agaricales</taxon>
        <taxon>Tricholomatineae</taxon>
        <taxon>Lyophyllaceae</taxon>
        <taxon>Lyophyllum</taxon>
    </lineage>
</organism>
<comment type="caution">
    <text evidence="2">The sequence shown here is derived from an EMBL/GenBank/DDBJ whole genome shotgun (WGS) entry which is preliminary data.</text>
</comment>
<evidence type="ECO:0000313" key="3">
    <source>
        <dbReference type="Proteomes" id="UP001063166"/>
    </source>
</evidence>
<reference evidence="2" key="1">
    <citation type="submission" date="2022-07" db="EMBL/GenBank/DDBJ databases">
        <title>The genome of Lyophyllum shimeji provides insight into the initial evolution of ectomycorrhizal fungal genome.</title>
        <authorList>
            <person name="Kobayashi Y."/>
            <person name="Shibata T."/>
            <person name="Hirakawa H."/>
            <person name="Shigenobu S."/>
            <person name="Nishiyama T."/>
            <person name="Yamada A."/>
            <person name="Hasebe M."/>
            <person name="Kawaguchi M."/>
        </authorList>
    </citation>
    <scope>NUCLEOTIDE SEQUENCE</scope>
    <source>
        <strain evidence="2">AT787</strain>
    </source>
</reference>
<gene>
    <name evidence="2" type="ORF">LshimejAT787_0602090</name>
</gene>
<keyword evidence="1" id="KW-0732">Signal</keyword>
<accession>A0A9P3PPJ9</accession>
<evidence type="ECO:0000313" key="2">
    <source>
        <dbReference type="EMBL" id="GLB39047.1"/>
    </source>
</evidence>
<dbReference type="EMBL" id="BRPK01000006">
    <property type="protein sequence ID" value="GLB39047.1"/>
    <property type="molecule type" value="Genomic_DNA"/>
</dbReference>
<keyword evidence="3" id="KW-1185">Reference proteome</keyword>
<feature type="chain" id="PRO_5040396838" evidence="1">
    <location>
        <begin position="21"/>
        <end position="209"/>
    </location>
</feature>
<name>A0A9P3PPJ9_LYOSH</name>